<gene>
    <name evidence="3" type="primary">HaOG205109</name>
    <name evidence="3" type="ORF">B5X24_HaOG205109</name>
</gene>
<accession>A0A2W1BMI0</accession>
<keyword evidence="2" id="KW-0732">Signal</keyword>
<dbReference type="Proteomes" id="UP000249218">
    <property type="component" value="Unassembled WGS sequence"/>
</dbReference>
<feature type="region of interest" description="Disordered" evidence="1">
    <location>
        <begin position="157"/>
        <end position="184"/>
    </location>
</feature>
<dbReference type="EMBL" id="KZ149968">
    <property type="protein sequence ID" value="PZC76138.1"/>
    <property type="molecule type" value="Genomic_DNA"/>
</dbReference>
<keyword evidence="4" id="KW-1185">Reference proteome</keyword>
<evidence type="ECO:0000256" key="1">
    <source>
        <dbReference type="SAM" id="MobiDB-lite"/>
    </source>
</evidence>
<reference evidence="3 4" key="1">
    <citation type="journal article" date="2017" name="BMC Biol.">
        <title>Genomic innovations, transcriptional plasticity and gene loss underlying the evolution and divergence of two highly polyphagous and invasive Helicoverpa pest species.</title>
        <authorList>
            <person name="Pearce S.L."/>
            <person name="Clarke D.F."/>
            <person name="East P.D."/>
            <person name="Elfekih S."/>
            <person name="Gordon K.H."/>
            <person name="Jermiin L.S."/>
            <person name="McGaughran A."/>
            <person name="Oakeshott J.G."/>
            <person name="Papanikolaou A."/>
            <person name="Perera O.P."/>
            <person name="Rane R.V."/>
            <person name="Richards S."/>
            <person name="Tay W.T."/>
            <person name="Walsh T.K."/>
            <person name="Anderson A."/>
            <person name="Anderson C.J."/>
            <person name="Asgari S."/>
            <person name="Board P.G."/>
            <person name="Bretschneider A."/>
            <person name="Campbell P.M."/>
            <person name="Chertemps T."/>
            <person name="Christeller J.T."/>
            <person name="Coppin C.W."/>
            <person name="Downes S.J."/>
            <person name="Duan G."/>
            <person name="Farnsworth C.A."/>
            <person name="Good R.T."/>
            <person name="Han L.B."/>
            <person name="Han Y.C."/>
            <person name="Hatje K."/>
            <person name="Horne I."/>
            <person name="Huang Y.P."/>
            <person name="Hughes D.S."/>
            <person name="Jacquin-Joly E."/>
            <person name="James W."/>
            <person name="Jhangiani S."/>
            <person name="Kollmar M."/>
            <person name="Kuwar S.S."/>
            <person name="Li S."/>
            <person name="Liu N.Y."/>
            <person name="Maibeche M.T."/>
            <person name="Miller J.R."/>
            <person name="Montagne N."/>
            <person name="Perry T."/>
            <person name="Qu J."/>
            <person name="Song S.V."/>
            <person name="Sutton G.G."/>
            <person name="Vogel H."/>
            <person name="Walenz B.P."/>
            <person name="Xu W."/>
            <person name="Zhang H.J."/>
            <person name="Zou Z."/>
            <person name="Batterham P."/>
            <person name="Edwards O.R."/>
            <person name="Feyereisen R."/>
            <person name="Gibbs R.A."/>
            <person name="Heckel D.G."/>
            <person name="McGrath A."/>
            <person name="Robin C."/>
            <person name="Scherer S.E."/>
            <person name="Worley K.C."/>
            <person name="Wu Y.D."/>
        </authorList>
    </citation>
    <scope>NUCLEOTIDE SEQUENCE [LARGE SCALE GENOMIC DNA]</scope>
    <source>
        <strain evidence="3">Harm_GR_Male_#8</strain>
        <tissue evidence="3">Whole organism</tissue>
    </source>
</reference>
<feature type="chain" id="PRO_5015999931" evidence="2">
    <location>
        <begin position="20"/>
        <end position="184"/>
    </location>
</feature>
<evidence type="ECO:0000313" key="4">
    <source>
        <dbReference type="Proteomes" id="UP000249218"/>
    </source>
</evidence>
<sequence>MVLRTRSVLFILIITAIHGLQSKSVKLKPEKDREKTLIVLVDNDKSSESINDEKNYYRSDELDPISDTNALDNINNALVKANYQTVLYDILRSDRRPNNEEEREAQEILIEQALRSRCQQKVQCEEKCSRSQERKPKKERYCQKSCKAVYDDLIKCPPKGNKKKNNKNRDKCGKKGKTCPPSWK</sequence>
<evidence type="ECO:0000313" key="3">
    <source>
        <dbReference type="EMBL" id="PZC76138.1"/>
    </source>
</evidence>
<name>A0A2W1BMI0_HELAM</name>
<organism evidence="3 4">
    <name type="scientific">Helicoverpa armigera</name>
    <name type="common">Cotton bollworm</name>
    <name type="synonym">Heliothis armigera</name>
    <dbReference type="NCBI Taxonomy" id="29058"/>
    <lineage>
        <taxon>Eukaryota</taxon>
        <taxon>Metazoa</taxon>
        <taxon>Ecdysozoa</taxon>
        <taxon>Arthropoda</taxon>
        <taxon>Hexapoda</taxon>
        <taxon>Insecta</taxon>
        <taxon>Pterygota</taxon>
        <taxon>Neoptera</taxon>
        <taxon>Endopterygota</taxon>
        <taxon>Lepidoptera</taxon>
        <taxon>Glossata</taxon>
        <taxon>Ditrysia</taxon>
        <taxon>Noctuoidea</taxon>
        <taxon>Noctuidae</taxon>
        <taxon>Heliothinae</taxon>
        <taxon>Helicoverpa</taxon>
    </lineage>
</organism>
<feature type="signal peptide" evidence="2">
    <location>
        <begin position="1"/>
        <end position="19"/>
    </location>
</feature>
<evidence type="ECO:0000256" key="2">
    <source>
        <dbReference type="SAM" id="SignalP"/>
    </source>
</evidence>
<dbReference type="OrthoDB" id="7369590at2759"/>
<proteinExistence type="predicted"/>
<dbReference type="AlphaFoldDB" id="A0A2W1BMI0"/>
<protein>
    <submittedName>
        <fullName evidence="3">Uncharacterized protein</fullName>
    </submittedName>
</protein>